<accession>A0ABY5RL51</accession>
<dbReference type="PANTHER" id="PTHR45947">
    <property type="entry name" value="SULFOQUINOVOSYL TRANSFERASE SQD2"/>
    <property type="match status" value="1"/>
</dbReference>
<dbReference type="Pfam" id="PF13439">
    <property type="entry name" value="Glyco_transf_4"/>
    <property type="match status" value="1"/>
</dbReference>
<dbReference type="InterPro" id="IPR050194">
    <property type="entry name" value="Glycosyltransferase_grp1"/>
</dbReference>
<dbReference type="SUPFAM" id="SSF53756">
    <property type="entry name" value="UDP-Glycosyltransferase/glycogen phosphorylase"/>
    <property type="match status" value="1"/>
</dbReference>
<dbReference type="InterPro" id="IPR028098">
    <property type="entry name" value="Glyco_trans_4-like_N"/>
</dbReference>
<dbReference type="RefSeq" id="WP_173945594.1">
    <property type="nucleotide sequence ID" value="NZ_CP102845.1"/>
</dbReference>
<keyword evidence="3" id="KW-1185">Reference proteome</keyword>
<evidence type="ECO:0000313" key="3">
    <source>
        <dbReference type="Proteomes" id="UP001017257"/>
    </source>
</evidence>
<dbReference type="Proteomes" id="UP001017257">
    <property type="component" value="Chromosome"/>
</dbReference>
<gene>
    <name evidence="2" type="ORF">HPT29_013675</name>
</gene>
<reference evidence="2" key="1">
    <citation type="submission" date="2022-08" db="EMBL/GenBank/DDBJ databases">
        <title>Microvirga terrae sp. nov., isolated from soil.</title>
        <authorList>
            <person name="Kim K.H."/>
            <person name="Seo Y.L."/>
            <person name="Kim J.M."/>
            <person name="Lee J.K."/>
            <person name="Han D.M."/>
            <person name="Jeon C.O."/>
        </authorList>
    </citation>
    <scope>NUCLEOTIDE SEQUENCE</scope>
    <source>
        <strain evidence="2">R24</strain>
    </source>
</reference>
<dbReference type="PANTHER" id="PTHR45947:SF3">
    <property type="entry name" value="SULFOQUINOVOSYL TRANSFERASE SQD2"/>
    <property type="match status" value="1"/>
</dbReference>
<protein>
    <submittedName>
        <fullName evidence="2">Glycosyltransferase family 4 protein</fullName>
    </submittedName>
</protein>
<evidence type="ECO:0000259" key="1">
    <source>
        <dbReference type="Pfam" id="PF13439"/>
    </source>
</evidence>
<dbReference type="Pfam" id="PF13692">
    <property type="entry name" value="Glyco_trans_1_4"/>
    <property type="match status" value="1"/>
</dbReference>
<sequence>MEAPIRVLMITSEWPTEKSPFAVPFLVQQVDFLRRAGADVDVFFFRGAKNPLNYVKAWCRLQWEYRSKWKQYDLIHAQFGQAALIPWPKKLPLVITFHGVDMLGQLSDTGQMTWRGKLLVWLGRLAARFADAVIIVSNEMRQNLPKSMTLHMLPTGVDLASLPELSKDEARRQLSLPADERLVLFVGNPKDPLKRYDRAREAIDALNRRLPVTLVLGWNMPHGDIIKMMHACDALIVTSLQEGSPTIVKEALACNLGIASVIVGDVVERLAGIEGCEVAADHAPETIAAALEKVLLHGGRVKGREAIQELDERVITDKLMRIYRGVTRHGRPTYQLSDRPFVSTERR</sequence>
<dbReference type="Gene3D" id="3.40.50.2000">
    <property type="entry name" value="Glycogen Phosphorylase B"/>
    <property type="match status" value="2"/>
</dbReference>
<name>A0ABY5RL51_9HYPH</name>
<dbReference type="CDD" id="cd03801">
    <property type="entry name" value="GT4_PimA-like"/>
    <property type="match status" value="1"/>
</dbReference>
<feature type="domain" description="Glycosyltransferase subfamily 4-like N-terminal" evidence="1">
    <location>
        <begin position="29"/>
        <end position="160"/>
    </location>
</feature>
<organism evidence="2 3">
    <name type="scientific">Microvirga terrae</name>
    <dbReference type="NCBI Taxonomy" id="2740529"/>
    <lineage>
        <taxon>Bacteria</taxon>
        <taxon>Pseudomonadati</taxon>
        <taxon>Pseudomonadota</taxon>
        <taxon>Alphaproteobacteria</taxon>
        <taxon>Hyphomicrobiales</taxon>
        <taxon>Methylobacteriaceae</taxon>
        <taxon>Microvirga</taxon>
    </lineage>
</organism>
<dbReference type="EMBL" id="CP102845">
    <property type="protein sequence ID" value="UVF17594.1"/>
    <property type="molecule type" value="Genomic_DNA"/>
</dbReference>
<evidence type="ECO:0000313" key="2">
    <source>
        <dbReference type="EMBL" id="UVF17594.1"/>
    </source>
</evidence>
<proteinExistence type="predicted"/>